<proteinExistence type="inferred from homology"/>
<evidence type="ECO:0000259" key="5">
    <source>
        <dbReference type="PROSITE" id="PS50111"/>
    </source>
</evidence>
<reference evidence="6 7" key="1">
    <citation type="journal article" date="2013" name="Front. Microbiol.">
        <title>The genome of the endophytic bacterium H. frisingense GSF30(T) identifies diverse strategies in the Herbaspirillum genus to interact with plants.</title>
        <authorList>
            <person name="Straub D."/>
            <person name="Rothballer M."/>
            <person name="Hartmann A."/>
            <person name="Ludewig U."/>
        </authorList>
    </citation>
    <scope>NUCLEOTIDE SEQUENCE [LARGE SCALE GENOMIC DNA]</scope>
    <source>
        <strain evidence="6 7">GSF30</strain>
    </source>
</reference>
<dbReference type="GO" id="GO:0004888">
    <property type="term" value="F:transmembrane signaling receptor activity"/>
    <property type="evidence" value="ECO:0007669"/>
    <property type="project" value="InterPro"/>
</dbReference>
<evidence type="ECO:0000256" key="4">
    <source>
        <dbReference type="SAM" id="Phobius"/>
    </source>
</evidence>
<dbReference type="Proteomes" id="UP000006772">
    <property type="component" value="Unassembled WGS sequence"/>
</dbReference>
<dbReference type="GO" id="GO:0007165">
    <property type="term" value="P:signal transduction"/>
    <property type="evidence" value="ECO:0007669"/>
    <property type="project" value="UniProtKB-KW"/>
</dbReference>
<dbReference type="AlphaFoldDB" id="A0AAI9N1U1"/>
<protein>
    <submittedName>
        <fullName evidence="6">Methyl-accepting chemotaxis sensory transducer</fullName>
    </submittedName>
</protein>
<dbReference type="PANTHER" id="PTHR32089:SF112">
    <property type="entry name" value="LYSOZYME-LIKE PROTEIN-RELATED"/>
    <property type="match status" value="1"/>
</dbReference>
<feature type="transmembrane region" description="Helical" evidence="4">
    <location>
        <begin position="35"/>
        <end position="54"/>
    </location>
</feature>
<evidence type="ECO:0000256" key="2">
    <source>
        <dbReference type="ARBA" id="ARBA00029447"/>
    </source>
</evidence>
<dbReference type="GO" id="GO:0016020">
    <property type="term" value="C:membrane"/>
    <property type="evidence" value="ECO:0007669"/>
    <property type="project" value="InterPro"/>
</dbReference>
<feature type="transmembrane region" description="Helical" evidence="4">
    <location>
        <begin position="9"/>
        <end position="29"/>
    </location>
</feature>
<dbReference type="PANTHER" id="PTHR32089">
    <property type="entry name" value="METHYL-ACCEPTING CHEMOTAXIS PROTEIN MCPB"/>
    <property type="match status" value="1"/>
</dbReference>
<organism evidence="6 7">
    <name type="scientific">Herbaspirillum frisingense GSF30</name>
    <dbReference type="NCBI Taxonomy" id="864073"/>
    <lineage>
        <taxon>Bacteria</taxon>
        <taxon>Pseudomonadati</taxon>
        <taxon>Pseudomonadota</taxon>
        <taxon>Betaproteobacteria</taxon>
        <taxon>Burkholderiales</taxon>
        <taxon>Oxalobacteraceae</taxon>
        <taxon>Herbaspirillum</taxon>
    </lineage>
</organism>
<dbReference type="PROSITE" id="PS50111">
    <property type="entry name" value="CHEMOTAXIS_TRANSDUC_2"/>
    <property type="match status" value="1"/>
</dbReference>
<dbReference type="GO" id="GO:0006935">
    <property type="term" value="P:chemotaxis"/>
    <property type="evidence" value="ECO:0007669"/>
    <property type="project" value="InterPro"/>
</dbReference>
<dbReference type="InterPro" id="IPR004090">
    <property type="entry name" value="Chemotax_Me-accpt_rcpt"/>
</dbReference>
<name>A0AAI9N1U1_9BURK</name>
<dbReference type="RefSeq" id="WP_006465066.1">
    <property type="nucleotide sequence ID" value="NZ_AEEC02000042.1"/>
</dbReference>
<keyword evidence="4" id="KW-1133">Transmembrane helix</keyword>
<comment type="similarity">
    <text evidence="2">Belongs to the methyl-accepting chemotaxis (MCP) protein family.</text>
</comment>
<accession>A0AAI9N1U1</accession>
<evidence type="ECO:0000256" key="3">
    <source>
        <dbReference type="PROSITE-ProRule" id="PRU00284"/>
    </source>
</evidence>
<comment type="caution">
    <text evidence="6">The sequence shown here is derived from an EMBL/GenBank/DDBJ whole genome shotgun (WGS) entry which is preliminary data.</text>
</comment>
<dbReference type="EMBL" id="AEEC02000042">
    <property type="protein sequence ID" value="EOA02663.1"/>
    <property type="molecule type" value="Genomic_DNA"/>
</dbReference>
<evidence type="ECO:0000313" key="7">
    <source>
        <dbReference type="Proteomes" id="UP000006772"/>
    </source>
</evidence>
<keyword evidence="4" id="KW-0812">Transmembrane</keyword>
<evidence type="ECO:0000313" key="6">
    <source>
        <dbReference type="EMBL" id="EOA02663.1"/>
    </source>
</evidence>
<dbReference type="Pfam" id="PF00015">
    <property type="entry name" value="MCPsignal"/>
    <property type="match status" value="1"/>
</dbReference>
<dbReference type="Gene3D" id="1.10.287.950">
    <property type="entry name" value="Methyl-accepting chemotaxis protein"/>
    <property type="match status" value="1"/>
</dbReference>
<feature type="domain" description="Methyl-accepting transducer" evidence="5">
    <location>
        <begin position="83"/>
        <end position="304"/>
    </location>
</feature>
<keyword evidence="1 3" id="KW-0807">Transducer</keyword>
<dbReference type="PRINTS" id="PR00260">
    <property type="entry name" value="CHEMTRNSDUCR"/>
</dbReference>
<dbReference type="SMART" id="SM00283">
    <property type="entry name" value="MA"/>
    <property type="match status" value="1"/>
</dbReference>
<sequence>MWKNNLKRLCLAVSIISIVLIVGAGWRLFNAAHDVGAQVLALLSPLAALGLLIGGTGLRRRGTELAVAQMLPPATELVPPLPVEQASQGYMVAEAGMQDLHARVQDLVALLEQTIADMARAGVVARQSGGSVDSAVAAVQQTVTAVATISRYIDGSLQTYRTLVEQAATIGKIVETIHEIASQTNLLALNAAIEAARAGESGRGFAVVAAEVKRLAGRVGQSSKEIGKIATSLSQSSGSALREAEAAASQAALGRNSADQAHVAMADVIDGARKRVAIVGGINDALARQSQVAAGLSQQVQLLLQQGTARVLRID</sequence>
<dbReference type="SUPFAM" id="SSF58104">
    <property type="entry name" value="Methyl-accepting chemotaxis protein (MCP) signaling domain"/>
    <property type="match status" value="1"/>
</dbReference>
<dbReference type="InterPro" id="IPR004089">
    <property type="entry name" value="MCPsignal_dom"/>
</dbReference>
<gene>
    <name evidence="6" type="ORF">HFRIS_021331</name>
</gene>
<keyword evidence="4" id="KW-0472">Membrane</keyword>
<evidence type="ECO:0000256" key="1">
    <source>
        <dbReference type="ARBA" id="ARBA00023224"/>
    </source>
</evidence>